<keyword evidence="2" id="KW-1185">Reference proteome</keyword>
<evidence type="ECO:0000313" key="2">
    <source>
        <dbReference type="Proteomes" id="UP000593572"/>
    </source>
</evidence>
<proteinExistence type="predicted"/>
<organism evidence="1 2">
    <name type="scientific">Gossypium lobatum</name>
    <dbReference type="NCBI Taxonomy" id="34289"/>
    <lineage>
        <taxon>Eukaryota</taxon>
        <taxon>Viridiplantae</taxon>
        <taxon>Streptophyta</taxon>
        <taxon>Embryophyta</taxon>
        <taxon>Tracheophyta</taxon>
        <taxon>Spermatophyta</taxon>
        <taxon>Magnoliopsida</taxon>
        <taxon>eudicotyledons</taxon>
        <taxon>Gunneridae</taxon>
        <taxon>Pentapetalae</taxon>
        <taxon>rosids</taxon>
        <taxon>malvids</taxon>
        <taxon>Malvales</taxon>
        <taxon>Malvaceae</taxon>
        <taxon>Malvoideae</taxon>
        <taxon>Gossypium</taxon>
    </lineage>
</organism>
<name>A0A7J8NB85_9ROSI</name>
<accession>A0A7J8NB85</accession>
<evidence type="ECO:0000313" key="1">
    <source>
        <dbReference type="EMBL" id="MBA0574133.1"/>
    </source>
</evidence>
<dbReference type="Proteomes" id="UP000593572">
    <property type="component" value="Unassembled WGS sequence"/>
</dbReference>
<dbReference type="EMBL" id="JABEZX010000013">
    <property type="protein sequence ID" value="MBA0574133.1"/>
    <property type="molecule type" value="Genomic_DNA"/>
</dbReference>
<gene>
    <name evidence="1" type="ORF">Golob_001368</name>
</gene>
<dbReference type="AlphaFoldDB" id="A0A7J8NB85"/>
<comment type="caution">
    <text evidence="1">The sequence shown here is derived from an EMBL/GenBank/DDBJ whole genome shotgun (WGS) entry which is preliminary data.</text>
</comment>
<sequence>MADVVVATKLNLDVGLLHVLPGVKGRTFKEFETLAVQADFAAFKPICRAYNYWAMELFEPSHKPKPLLDGLTLLQVAVRESLLRYIDKE</sequence>
<protein>
    <submittedName>
        <fullName evidence="1">Uncharacterized protein</fullName>
    </submittedName>
</protein>
<reference evidence="1 2" key="1">
    <citation type="journal article" date="2019" name="Genome Biol. Evol.">
        <title>Insights into the evolution of the New World diploid cottons (Gossypium, subgenus Houzingenia) based on genome sequencing.</title>
        <authorList>
            <person name="Grover C.E."/>
            <person name="Arick M.A. 2nd"/>
            <person name="Thrash A."/>
            <person name="Conover J.L."/>
            <person name="Sanders W.S."/>
            <person name="Peterson D.G."/>
            <person name="Frelichowski J.E."/>
            <person name="Scheffler J.A."/>
            <person name="Scheffler B.E."/>
            <person name="Wendel J.F."/>
        </authorList>
    </citation>
    <scope>NUCLEOTIDE SEQUENCE [LARGE SCALE GENOMIC DNA]</scope>
    <source>
        <strain evidence="1">157</strain>
        <tissue evidence="1">Leaf</tissue>
    </source>
</reference>